<dbReference type="Proteomes" id="UP000028524">
    <property type="component" value="Unassembled WGS sequence"/>
</dbReference>
<name>A0A084QKL6_STAC4</name>
<evidence type="ECO:0000313" key="2">
    <source>
        <dbReference type="EMBL" id="KFA64501.1"/>
    </source>
</evidence>
<evidence type="ECO:0000256" key="1">
    <source>
        <dbReference type="SAM" id="MobiDB-lite"/>
    </source>
</evidence>
<dbReference type="EMBL" id="KL660686">
    <property type="protein sequence ID" value="KFA64501.1"/>
    <property type="molecule type" value="Genomic_DNA"/>
</dbReference>
<keyword evidence="3" id="KW-1185">Reference proteome</keyword>
<dbReference type="AlphaFoldDB" id="A0A084QKL6"/>
<proteinExistence type="predicted"/>
<gene>
    <name evidence="2" type="ORF">S40285_09888</name>
</gene>
<reference evidence="2 3" key="1">
    <citation type="journal article" date="2014" name="BMC Genomics">
        <title>Comparative genome sequencing reveals chemotype-specific gene clusters in the toxigenic black mold Stachybotrys.</title>
        <authorList>
            <person name="Semeiks J."/>
            <person name="Borek D."/>
            <person name="Otwinowski Z."/>
            <person name="Grishin N.V."/>
        </authorList>
    </citation>
    <scope>NUCLEOTIDE SEQUENCE [LARGE SCALE GENOMIC DNA]</scope>
    <source>
        <strain evidence="2 3">IBT 40285</strain>
    </source>
</reference>
<feature type="region of interest" description="Disordered" evidence="1">
    <location>
        <begin position="59"/>
        <end position="82"/>
    </location>
</feature>
<accession>A0A084QKL6</accession>
<dbReference type="InParanoid" id="A0A084QKL6"/>
<organism evidence="2 3">
    <name type="scientific">Stachybotrys chlorohalonatus (strain IBT 40285)</name>
    <dbReference type="NCBI Taxonomy" id="1283841"/>
    <lineage>
        <taxon>Eukaryota</taxon>
        <taxon>Fungi</taxon>
        <taxon>Dikarya</taxon>
        <taxon>Ascomycota</taxon>
        <taxon>Pezizomycotina</taxon>
        <taxon>Sordariomycetes</taxon>
        <taxon>Hypocreomycetidae</taxon>
        <taxon>Hypocreales</taxon>
        <taxon>Stachybotryaceae</taxon>
        <taxon>Stachybotrys</taxon>
    </lineage>
</organism>
<sequence>MQSLARFGRRGIGAKPSAFLFRRLAKAQGSPRNGPPHLGHGGFVDAFTARIPMARAEPRPELLHPSNVEARKVAPPPTGTKERGRVALKLGVSCGRGFWDLDGALKSLLQGAYASV</sequence>
<dbReference type="HOGENOM" id="CLU_2098426_0_0_1"/>
<protein>
    <submittedName>
        <fullName evidence="2">Uncharacterized protein</fullName>
    </submittedName>
</protein>
<evidence type="ECO:0000313" key="3">
    <source>
        <dbReference type="Proteomes" id="UP000028524"/>
    </source>
</evidence>